<evidence type="ECO:0000313" key="2">
    <source>
        <dbReference type="EMBL" id="KAK9069105.1"/>
    </source>
</evidence>
<evidence type="ECO:0000313" key="3">
    <source>
        <dbReference type="Proteomes" id="UP001408789"/>
    </source>
</evidence>
<dbReference type="Proteomes" id="UP001408789">
    <property type="component" value="Unassembled WGS sequence"/>
</dbReference>
<dbReference type="Pfam" id="PF07727">
    <property type="entry name" value="RVT_2"/>
    <property type="match status" value="1"/>
</dbReference>
<sequence>MSSKFEMSDLGKLTYYLGIEVSQGEGGIRITQESYARKLLKEANMESCNSAHVPMDPGIKMGKDEKESEVDATKYRRIVGCLRYLLHTRPDLSYSVGVVSRYMQSLRQSHNQAIKHILRYLKGTTSYGLKYGSGGSKRIVGYSDSSHNVDPDDGRSTTGHIFYFGTSPITWCSQKQTTVALSSCEAEFMAATAAACQAIWLQDLLEEITGWEKEKVTIRVDNKSAIALTKNPVFHGKSKHIHTRFHFIRECVERSQVEVEHVSGEEQKADILTKPLARIKFKKMRSLIGVEDHPKSNSEIRGEYVG</sequence>
<accession>A0AAP0H409</accession>
<evidence type="ECO:0000259" key="1">
    <source>
        <dbReference type="Pfam" id="PF07727"/>
    </source>
</evidence>
<comment type="caution">
    <text evidence="2">The sequence shown here is derived from an EMBL/GenBank/DDBJ whole genome shotgun (WGS) entry which is preliminary data.</text>
</comment>
<name>A0AAP0H409_9ASTR</name>
<dbReference type="SUPFAM" id="SSF56672">
    <property type="entry name" value="DNA/RNA polymerases"/>
    <property type="match status" value="1"/>
</dbReference>
<dbReference type="EMBL" id="JBCNJP010000014">
    <property type="protein sequence ID" value="KAK9069105.1"/>
    <property type="molecule type" value="Genomic_DNA"/>
</dbReference>
<dbReference type="PANTHER" id="PTHR11439:SF515">
    <property type="entry name" value="GAG-POL POLYPROTEIN"/>
    <property type="match status" value="1"/>
</dbReference>
<dbReference type="PANTHER" id="PTHR11439">
    <property type="entry name" value="GAG-POL-RELATED RETROTRANSPOSON"/>
    <property type="match status" value="1"/>
</dbReference>
<proteinExistence type="predicted"/>
<keyword evidence="3" id="KW-1185">Reference proteome</keyword>
<organism evidence="2 3">
    <name type="scientific">Deinandra increscens subsp. villosa</name>
    <dbReference type="NCBI Taxonomy" id="3103831"/>
    <lineage>
        <taxon>Eukaryota</taxon>
        <taxon>Viridiplantae</taxon>
        <taxon>Streptophyta</taxon>
        <taxon>Embryophyta</taxon>
        <taxon>Tracheophyta</taxon>
        <taxon>Spermatophyta</taxon>
        <taxon>Magnoliopsida</taxon>
        <taxon>eudicotyledons</taxon>
        <taxon>Gunneridae</taxon>
        <taxon>Pentapetalae</taxon>
        <taxon>asterids</taxon>
        <taxon>campanulids</taxon>
        <taxon>Asterales</taxon>
        <taxon>Asteraceae</taxon>
        <taxon>Asteroideae</taxon>
        <taxon>Heliantheae alliance</taxon>
        <taxon>Madieae</taxon>
        <taxon>Madiinae</taxon>
        <taxon>Deinandra</taxon>
    </lineage>
</organism>
<dbReference type="InterPro" id="IPR043502">
    <property type="entry name" value="DNA/RNA_pol_sf"/>
</dbReference>
<dbReference type="InterPro" id="IPR013103">
    <property type="entry name" value="RVT_2"/>
</dbReference>
<feature type="domain" description="Reverse transcriptase Ty1/copia-type" evidence="1">
    <location>
        <begin position="1"/>
        <end position="55"/>
    </location>
</feature>
<gene>
    <name evidence="2" type="ORF">SSX86_013221</name>
</gene>
<dbReference type="CDD" id="cd09272">
    <property type="entry name" value="RNase_HI_RT_Ty1"/>
    <property type="match status" value="1"/>
</dbReference>
<dbReference type="AlphaFoldDB" id="A0AAP0H409"/>
<reference evidence="2 3" key="1">
    <citation type="submission" date="2024-04" db="EMBL/GenBank/DDBJ databases">
        <title>The reference genome of an endangered Asteraceae, Deinandra increscens subsp. villosa, native to the Central Coast of California.</title>
        <authorList>
            <person name="Guilliams M."/>
            <person name="Hasenstab-Lehman K."/>
            <person name="Meyer R."/>
            <person name="Mcevoy S."/>
        </authorList>
    </citation>
    <scope>NUCLEOTIDE SEQUENCE [LARGE SCALE GENOMIC DNA]</scope>
    <source>
        <tissue evidence="2">Leaf</tissue>
    </source>
</reference>
<protein>
    <recommendedName>
        <fullName evidence="1">Reverse transcriptase Ty1/copia-type domain-containing protein</fullName>
    </recommendedName>
</protein>